<organism evidence="1 2">
    <name type="scientific">Mytilus coruscus</name>
    <name type="common">Sea mussel</name>
    <dbReference type="NCBI Taxonomy" id="42192"/>
    <lineage>
        <taxon>Eukaryota</taxon>
        <taxon>Metazoa</taxon>
        <taxon>Spiralia</taxon>
        <taxon>Lophotrochozoa</taxon>
        <taxon>Mollusca</taxon>
        <taxon>Bivalvia</taxon>
        <taxon>Autobranchia</taxon>
        <taxon>Pteriomorphia</taxon>
        <taxon>Mytilida</taxon>
        <taxon>Mytiloidea</taxon>
        <taxon>Mytilidae</taxon>
        <taxon>Mytilinae</taxon>
        <taxon>Mytilus</taxon>
    </lineage>
</organism>
<reference evidence="1 2" key="1">
    <citation type="submission" date="2020-06" db="EMBL/GenBank/DDBJ databases">
        <authorList>
            <person name="Li R."/>
            <person name="Bekaert M."/>
        </authorList>
    </citation>
    <scope>NUCLEOTIDE SEQUENCE [LARGE SCALE GENOMIC DNA]</scope>
    <source>
        <strain evidence="2">wild</strain>
    </source>
</reference>
<evidence type="ECO:0008006" key="3">
    <source>
        <dbReference type="Google" id="ProtNLM"/>
    </source>
</evidence>
<protein>
    <recommendedName>
        <fullName evidence="3">Tyrosine-protein kinase ephrin type A/B receptor-like domain-containing protein</fullName>
    </recommendedName>
</protein>
<dbReference type="AlphaFoldDB" id="A0A6J8A6V0"/>
<dbReference type="EMBL" id="CACVKT020000590">
    <property type="protein sequence ID" value="CAC5361369.1"/>
    <property type="molecule type" value="Genomic_DNA"/>
</dbReference>
<gene>
    <name evidence="1" type="ORF">MCOR_3533</name>
</gene>
<dbReference type="Gene3D" id="2.170.300.10">
    <property type="entry name" value="Tie2 ligand-binding domain superfamily"/>
    <property type="match status" value="1"/>
</dbReference>
<sequence>MNKVCCADYEANGNDCIACPKGYTSDIGQHCKPCPKNTYGDKSLKMVTVLYYRQYLLGVESDLPLLSSFLVTYVQSSGGKTCGVYTESCDLVEGCVSIPSTTDTSMYRTTDSMTLAWDLDARTSGKSTDNRFGDLLSQICQSRTLRNETKDVCCADYEKIENDCVACLEGYTSDMGQNCKPCPKNNYGEKCGYECSCLDFEVCDNVEGCVQALSTTDSSMYVTSGK</sequence>
<keyword evidence="2" id="KW-1185">Reference proteome</keyword>
<dbReference type="Proteomes" id="UP000507470">
    <property type="component" value="Unassembled WGS sequence"/>
</dbReference>
<proteinExistence type="predicted"/>
<evidence type="ECO:0000313" key="2">
    <source>
        <dbReference type="Proteomes" id="UP000507470"/>
    </source>
</evidence>
<dbReference type="OrthoDB" id="6060805at2759"/>
<name>A0A6J8A6V0_MYTCO</name>
<evidence type="ECO:0000313" key="1">
    <source>
        <dbReference type="EMBL" id="CAC5361369.1"/>
    </source>
</evidence>
<accession>A0A6J8A6V0</accession>